<evidence type="ECO:0000313" key="18">
    <source>
        <dbReference type="EMBL" id="UTO56285.1"/>
    </source>
</evidence>
<evidence type="ECO:0000256" key="6">
    <source>
        <dbReference type="ARBA" id="ARBA00022552"/>
    </source>
</evidence>
<dbReference type="InterPro" id="IPR029028">
    <property type="entry name" value="Alpha/beta_knot_MTases"/>
</dbReference>
<dbReference type="RefSeq" id="WP_254815596.1">
    <property type="nucleotide sequence ID" value="NZ_CP089285.1"/>
</dbReference>
<dbReference type="SUPFAM" id="SSF88697">
    <property type="entry name" value="PUA domain-like"/>
    <property type="match status" value="1"/>
</dbReference>
<dbReference type="InterPro" id="IPR046887">
    <property type="entry name" value="RsmE_PUA-like"/>
</dbReference>
<dbReference type="GO" id="GO:0070042">
    <property type="term" value="F:rRNA (uridine-N3-)-methyltransferase activity"/>
    <property type="evidence" value="ECO:0007669"/>
    <property type="project" value="TreeGrafter"/>
</dbReference>
<dbReference type="EMBL" id="CP089285">
    <property type="protein sequence ID" value="UTO56280.1"/>
    <property type="molecule type" value="Genomic_DNA"/>
</dbReference>
<evidence type="ECO:0000256" key="12">
    <source>
        <dbReference type="PIRNR" id="PIRNR015601"/>
    </source>
</evidence>
<dbReference type="Proteomes" id="UP001059822">
    <property type="component" value="Chromosome"/>
</dbReference>
<dbReference type="InterPro" id="IPR006700">
    <property type="entry name" value="RsmE"/>
</dbReference>
<dbReference type="Gene3D" id="3.40.1280.10">
    <property type="match status" value="1"/>
</dbReference>
<comment type="catalytic activity">
    <reaction evidence="11 12">
        <text>uridine(1498) in 16S rRNA + S-adenosyl-L-methionine = N(3)-methyluridine(1498) in 16S rRNA + S-adenosyl-L-homocysteine + H(+)</text>
        <dbReference type="Rhea" id="RHEA:42920"/>
        <dbReference type="Rhea" id="RHEA-COMP:10283"/>
        <dbReference type="Rhea" id="RHEA-COMP:10284"/>
        <dbReference type="ChEBI" id="CHEBI:15378"/>
        <dbReference type="ChEBI" id="CHEBI:57856"/>
        <dbReference type="ChEBI" id="CHEBI:59789"/>
        <dbReference type="ChEBI" id="CHEBI:65315"/>
        <dbReference type="ChEBI" id="CHEBI:74502"/>
        <dbReference type="EC" id="2.1.1.193"/>
    </reaction>
</comment>
<evidence type="ECO:0000259" key="13">
    <source>
        <dbReference type="Pfam" id="PF04452"/>
    </source>
</evidence>
<feature type="domain" description="Ribosomal RNA small subunit methyltransferase E methyltransferase" evidence="13">
    <location>
        <begin position="83"/>
        <end position="234"/>
    </location>
</feature>
<dbReference type="CDD" id="cd18084">
    <property type="entry name" value="RsmE-like"/>
    <property type="match status" value="1"/>
</dbReference>
<evidence type="ECO:0000313" key="16">
    <source>
        <dbReference type="EMBL" id="UTO55365.1"/>
    </source>
</evidence>
<accession>A0A9Q9BZJ7</accession>
<keyword evidence="7 12" id="KW-0489">Methyltransferase</keyword>
<evidence type="ECO:0000256" key="10">
    <source>
        <dbReference type="ARBA" id="ARBA00025699"/>
    </source>
</evidence>
<dbReference type="Pfam" id="PF04452">
    <property type="entry name" value="Methyltrans_RNA"/>
    <property type="match status" value="1"/>
</dbReference>
<name>A0A9Q9BZJ7_9RICK</name>
<dbReference type="NCBIfam" id="TIGR00046">
    <property type="entry name" value="RsmE family RNA methyltransferase"/>
    <property type="match status" value="1"/>
</dbReference>
<dbReference type="Gene3D" id="2.40.240.20">
    <property type="entry name" value="Hypothetical PUA domain-like, domain 1"/>
    <property type="match status" value="1"/>
</dbReference>
<reference evidence="16" key="1">
    <citation type="journal article" date="2022" name="Microorganisms">
        <title>Assembly and Comparison of Ca. Neoehrlichia mikurensis Genomes.</title>
        <authorList>
            <person name="Azagi T."/>
            <person name="Dirks R.P."/>
            <person name="Yebra-Pimentel E.S."/>
            <person name="Schaap P.J."/>
            <person name="Koehorst J.J."/>
            <person name="Esser H.J."/>
            <person name="Sprong H."/>
        </authorList>
    </citation>
    <scope>NUCLEOTIDE SEQUENCE</scope>
    <source>
        <strain evidence="17">18-2804</strain>
        <strain evidence="16">18-2837</strain>
    </source>
</reference>
<dbReference type="InterPro" id="IPR015947">
    <property type="entry name" value="PUA-like_sf"/>
</dbReference>
<dbReference type="GO" id="GO:0005737">
    <property type="term" value="C:cytoplasm"/>
    <property type="evidence" value="ECO:0007669"/>
    <property type="project" value="UniProtKB-SubCell"/>
</dbReference>
<dbReference type="Pfam" id="PF20260">
    <property type="entry name" value="PUA_4"/>
    <property type="match status" value="1"/>
</dbReference>
<proteinExistence type="inferred from homology"/>
<keyword evidence="9 12" id="KW-0949">S-adenosyl-L-methionine</keyword>
<evidence type="ECO:0000256" key="5">
    <source>
        <dbReference type="ARBA" id="ARBA00022490"/>
    </source>
</evidence>
<evidence type="ECO:0000256" key="1">
    <source>
        <dbReference type="ARBA" id="ARBA00004496"/>
    </source>
</evidence>
<feature type="domain" description="Ribosomal RNA small subunit methyltransferase E PUA-like" evidence="14">
    <location>
        <begin position="25"/>
        <end position="62"/>
    </location>
</feature>
<dbReference type="EMBL" id="CP089286">
    <property type="protein sequence ID" value="UTO55365.1"/>
    <property type="molecule type" value="Genomic_DNA"/>
</dbReference>
<comment type="subcellular location">
    <subcellularLocation>
        <location evidence="1 12">Cytoplasm</location>
    </subcellularLocation>
</comment>
<evidence type="ECO:0000256" key="4">
    <source>
        <dbReference type="ARBA" id="ARBA00013673"/>
    </source>
</evidence>
<dbReference type="PIRSF" id="PIRSF015601">
    <property type="entry name" value="MTase_slr0722"/>
    <property type="match status" value="1"/>
</dbReference>
<comment type="similarity">
    <text evidence="2 12">Belongs to the RNA methyltransferase RsmE family.</text>
</comment>
<evidence type="ECO:0000256" key="2">
    <source>
        <dbReference type="ARBA" id="ARBA00005528"/>
    </source>
</evidence>
<sequence length="241" mass="27894">MNKKKDIKIRLYIRFKISLGTKIILEKDQIHYVYHVMRAKLSDKVRLFNGEDGEWIGEITLISCHCIEITVLQLIKEQYLTRNLTLCFAPVKNIDMSNIIRQATEMGVTSIRPIYTEYTVVKNINLEKFKKWAIKASEQCERLDIPEIMPMIKFKELKELHLHNEKYVICDETGQGKLPSEVLKTKDNATIIIGPEGGFSHDELRFANSFCDSISLGPRILKVDTAIMCALSYVNEYYNLI</sequence>
<evidence type="ECO:0000313" key="15">
    <source>
        <dbReference type="EMBL" id="UTO55360.1"/>
    </source>
</evidence>
<evidence type="ECO:0000313" key="19">
    <source>
        <dbReference type="Proteomes" id="UP001059822"/>
    </source>
</evidence>
<keyword evidence="8 12" id="KW-0808">Transferase</keyword>
<dbReference type="EMBL" id="CP089286">
    <property type="protein sequence ID" value="UTO55360.1"/>
    <property type="molecule type" value="Genomic_DNA"/>
</dbReference>
<gene>
    <name evidence="17" type="ORF">LUA81_04195</name>
    <name evidence="18" type="ORF">LUA81_04220</name>
    <name evidence="15" type="ORF">LUA82_04240</name>
    <name evidence="16" type="ORF">LUA82_04265</name>
</gene>
<dbReference type="NCBIfam" id="NF008694">
    <property type="entry name" value="PRK11713.3-2"/>
    <property type="match status" value="1"/>
</dbReference>
<evidence type="ECO:0000256" key="7">
    <source>
        <dbReference type="ARBA" id="ARBA00022603"/>
    </source>
</evidence>
<dbReference type="GO" id="GO:0070475">
    <property type="term" value="P:rRNA base methylation"/>
    <property type="evidence" value="ECO:0007669"/>
    <property type="project" value="TreeGrafter"/>
</dbReference>
<evidence type="ECO:0000256" key="3">
    <source>
        <dbReference type="ARBA" id="ARBA00012328"/>
    </source>
</evidence>
<dbReference type="PANTHER" id="PTHR30027:SF3">
    <property type="entry name" value="16S RRNA (URACIL(1498)-N(3))-METHYLTRANSFERASE"/>
    <property type="match status" value="1"/>
</dbReference>
<evidence type="ECO:0000313" key="17">
    <source>
        <dbReference type="EMBL" id="UTO56280.1"/>
    </source>
</evidence>
<evidence type="ECO:0000313" key="20">
    <source>
        <dbReference type="Proteomes" id="UP001059985"/>
    </source>
</evidence>
<protein>
    <recommendedName>
        <fullName evidence="4 12">Ribosomal RNA small subunit methyltransferase E</fullName>
        <ecNumber evidence="3 12">2.1.1.193</ecNumber>
    </recommendedName>
</protein>
<dbReference type="AlphaFoldDB" id="A0A9Q9BZJ7"/>
<keyword evidence="20" id="KW-1185">Reference proteome</keyword>
<keyword evidence="5 12" id="KW-0963">Cytoplasm</keyword>
<organism evidence="16 19">
    <name type="scientific">Neoehrlichia mikurensis</name>
    <dbReference type="NCBI Taxonomy" id="89586"/>
    <lineage>
        <taxon>Bacteria</taxon>
        <taxon>Pseudomonadati</taxon>
        <taxon>Pseudomonadota</taxon>
        <taxon>Alphaproteobacteria</taxon>
        <taxon>Rickettsiales</taxon>
        <taxon>Anaplasmataceae</taxon>
        <taxon>Candidatus Neoehrlichia</taxon>
    </lineage>
</organism>
<keyword evidence="6 12" id="KW-0698">rRNA processing</keyword>
<dbReference type="SUPFAM" id="SSF75217">
    <property type="entry name" value="alpha/beta knot"/>
    <property type="match status" value="1"/>
</dbReference>
<dbReference type="EMBL" id="CP089285">
    <property type="protein sequence ID" value="UTO56285.1"/>
    <property type="molecule type" value="Genomic_DNA"/>
</dbReference>
<dbReference type="EC" id="2.1.1.193" evidence="3 12"/>
<evidence type="ECO:0000256" key="8">
    <source>
        <dbReference type="ARBA" id="ARBA00022679"/>
    </source>
</evidence>
<dbReference type="Proteomes" id="UP001059985">
    <property type="component" value="Chromosome"/>
</dbReference>
<comment type="function">
    <text evidence="10 12">Specifically methylates the N3 position of the uracil ring of uridine 1498 (m3U1498) in 16S rRNA. Acts on the fully assembled 30S ribosomal subunit.</text>
</comment>
<evidence type="ECO:0000256" key="9">
    <source>
        <dbReference type="ARBA" id="ARBA00022691"/>
    </source>
</evidence>
<evidence type="ECO:0000256" key="11">
    <source>
        <dbReference type="ARBA" id="ARBA00047944"/>
    </source>
</evidence>
<dbReference type="InterPro" id="IPR029026">
    <property type="entry name" value="tRNA_m1G_MTases_N"/>
</dbReference>
<dbReference type="PANTHER" id="PTHR30027">
    <property type="entry name" value="RIBOSOMAL RNA SMALL SUBUNIT METHYLTRANSFERASE E"/>
    <property type="match status" value="1"/>
</dbReference>
<evidence type="ECO:0000259" key="14">
    <source>
        <dbReference type="Pfam" id="PF20260"/>
    </source>
</evidence>
<dbReference type="InterPro" id="IPR046886">
    <property type="entry name" value="RsmE_MTase_dom"/>
</dbReference>